<dbReference type="PROSITE" id="PS50893">
    <property type="entry name" value="ABC_TRANSPORTER_2"/>
    <property type="match status" value="1"/>
</dbReference>
<protein>
    <submittedName>
        <fullName evidence="6">ABC transporter ATP-binding protein</fullName>
    </submittedName>
</protein>
<dbReference type="PROSITE" id="PS00211">
    <property type="entry name" value="ABC_TRANSPORTER_1"/>
    <property type="match status" value="1"/>
</dbReference>
<dbReference type="GO" id="GO:0016887">
    <property type="term" value="F:ATP hydrolysis activity"/>
    <property type="evidence" value="ECO:0007669"/>
    <property type="project" value="InterPro"/>
</dbReference>
<dbReference type="InterPro" id="IPR003593">
    <property type="entry name" value="AAA+_ATPase"/>
</dbReference>
<dbReference type="InterPro" id="IPR017871">
    <property type="entry name" value="ABC_transporter-like_CS"/>
</dbReference>
<evidence type="ECO:0000256" key="3">
    <source>
        <dbReference type="ARBA" id="ARBA00022840"/>
    </source>
</evidence>
<dbReference type="InterPro" id="IPR003439">
    <property type="entry name" value="ABC_transporter-like_ATP-bd"/>
</dbReference>
<proteinExistence type="predicted"/>
<gene>
    <name evidence="6" type="ORF">ENO26_10530</name>
</gene>
<dbReference type="Gene3D" id="3.40.50.300">
    <property type="entry name" value="P-loop containing nucleotide triphosphate hydrolases"/>
    <property type="match status" value="1"/>
</dbReference>
<dbReference type="FunFam" id="3.40.50.300:FF:000134">
    <property type="entry name" value="Iron-enterobactin ABC transporter ATP-binding protein"/>
    <property type="match status" value="1"/>
</dbReference>
<organism evidence="6">
    <name type="scientific">Ignisphaera aggregans</name>
    <dbReference type="NCBI Taxonomy" id="334771"/>
    <lineage>
        <taxon>Archaea</taxon>
        <taxon>Thermoproteota</taxon>
        <taxon>Thermoprotei</taxon>
        <taxon>Desulfurococcales</taxon>
        <taxon>Desulfurococcaceae</taxon>
        <taxon>Ignisphaera</taxon>
    </lineage>
</organism>
<evidence type="ECO:0000313" key="6">
    <source>
        <dbReference type="EMBL" id="HEM67977.1"/>
    </source>
</evidence>
<keyword evidence="4" id="KW-1278">Translocase</keyword>
<dbReference type="PANTHER" id="PTHR42794">
    <property type="entry name" value="HEMIN IMPORT ATP-BINDING PROTEIN HMUV"/>
    <property type="match status" value="1"/>
</dbReference>
<dbReference type="PANTHER" id="PTHR42794:SF1">
    <property type="entry name" value="HEMIN IMPORT ATP-BINDING PROTEIN HMUV"/>
    <property type="match status" value="1"/>
</dbReference>
<evidence type="ECO:0000256" key="2">
    <source>
        <dbReference type="ARBA" id="ARBA00022741"/>
    </source>
</evidence>
<comment type="caution">
    <text evidence="6">The sequence shown here is derived from an EMBL/GenBank/DDBJ whole genome shotgun (WGS) entry which is preliminary data.</text>
</comment>
<accession>A0A7J2U6L6</accession>
<evidence type="ECO:0000256" key="4">
    <source>
        <dbReference type="ARBA" id="ARBA00022967"/>
    </source>
</evidence>
<keyword evidence="3 6" id="KW-0067">ATP-binding</keyword>
<keyword evidence="2" id="KW-0547">Nucleotide-binding</keyword>
<dbReference type="SMART" id="SM00382">
    <property type="entry name" value="AAA"/>
    <property type="match status" value="1"/>
</dbReference>
<dbReference type="AlphaFoldDB" id="A0A7J2U6L6"/>
<dbReference type="InterPro" id="IPR027417">
    <property type="entry name" value="P-loop_NTPase"/>
</dbReference>
<evidence type="ECO:0000259" key="5">
    <source>
        <dbReference type="PROSITE" id="PS50893"/>
    </source>
</evidence>
<reference evidence="6" key="1">
    <citation type="journal article" date="2020" name="mSystems">
        <title>Genome- and Community-Level Interaction Insights into Carbon Utilization and Element Cycling Functions of Hydrothermarchaeota in Hydrothermal Sediment.</title>
        <authorList>
            <person name="Zhou Z."/>
            <person name="Liu Y."/>
            <person name="Xu W."/>
            <person name="Pan J."/>
            <person name="Luo Z.H."/>
            <person name="Li M."/>
        </authorList>
    </citation>
    <scope>NUCLEOTIDE SEQUENCE [LARGE SCALE GENOMIC DNA]</scope>
    <source>
        <strain evidence="6">SpSt-125</strain>
    </source>
</reference>
<dbReference type="CDD" id="cd03214">
    <property type="entry name" value="ABC_Iron-Siderophores_B12_Hemin"/>
    <property type="match status" value="1"/>
</dbReference>
<evidence type="ECO:0000256" key="1">
    <source>
        <dbReference type="ARBA" id="ARBA00022448"/>
    </source>
</evidence>
<keyword evidence="1" id="KW-0813">Transport</keyword>
<dbReference type="Pfam" id="PF00005">
    <property type="entry name" value="ABC_tran"/>
    <property type="match status" value="1"/>
</dbReference>
<feature type="domain" description="ABC transporter" evidence="5">
    <location>
        <begin position="20"/>
        <end position="257"/>
    </location>
</feature>
<dbReference type="GO" id="GO:0005524">
    <property type="term" value="F:ATP binding"/>
    <property type="evidence" value="ECO:0007669"/>
    <property type="project" value="UniProtKB-KW"/>
</dbReference>
<name>A0A7J2U6L6_9CREN</name>
<sequence length="279" mass="31022">MPIHGQEETGGDGVSSSARLRILGIDVYYDGYKALSNVEFEACPGEFIALLGPNGSGKTTLLKTIARVLKPRKGVIYIDSRKADELNDNEYAKIIGFLPPSDTSVIIRVPIKGVEVVAIGRKPHVTWSLTKADLEKIWSAMRIARVDVFAFRDVNELSSGERQRVMLARVLAQEPEVLLLDEPVSHLDPRYQVFMLKLIRSLTKDRKLVTIASLHDINLALRFSDKVILMKNGRVFAMGTPEEVITAENISEVYGVKAVVIRNPHPVVLIEDVIEDEPP</sequence>
<dbReference type="EMBL" id="DSEU01000070">
    <property type="protein sequence ID" value="HEM67977.1"/>
    <property type="molecule type" value="Genomic_DNA"/>
</dbReference>
<dbReference type="SUPFAM" id="SSF52540">
    <property type="entry name" value="P-loop containing nucleoside triphosphate hydrolases"/>
    <property type="match status" value="1"/>
</dbReference>